<feature type="compositionally biased region" description="Low complexity" evidence="1">
    <location>
        <begin position="240"/>
        <end position="255"/>
    </location>
</feature>
<keyword evidence="2" id="KW-0732">Signal</keyword>
<feature type="signal peptide" evidence="2">
    <location>
        <begin position="1"/>
        <end position="27"/>
    </location>
</feature>
<feature type="region of interest" description="Disordered" evidence="1">
    <location>
        <begin position="203"/>
        <end position="280"/>
    </location>
</feature>
<feature type="compositionally biased region" description="Low complexity" evidence="1">
    <location>
        <begin position="140"/>
        <end position="169"/>
    </location>
</feature>
<feature type="compositionally biased region" description="Polar residues" evidence="1">
    <location>
        <begin position="125"/>
        <end position="139"/>
    </location>
</feature>
<feature type="compositionally biased region" description="Basic and acidic residues" evidence="1">
    <location>
        <begin position="45"/>
        <end position="62"/>
    </location>
</feature>
<feature type="chain" id="PRO_5030515665" description="Fibronectin type-III domain-containing protein" evidence="2">
    <location>
        <begin position="28"/>
        <end position="526"/>
    </location>
</feature>
<feature type="domain" description="Fibronectin type-III" evidence="3">
    <location>
        <begin position="275"/>
        <end position="365"/>
    </location>
</feature>
<name>A0A7R8ZEG4_TIMDO</name>
<feature type="compositionally biased region" description="Polar residues" evidence="1">
    <location>
        <begin position="170"/>
        <end position="181"/>
    </location>
</feature>
<feature type="compositionally biased region" description="Basic and acidic residues" evidence="1">
    <location>
        <begin position="89"/>
        <end position="100"/>
    </location>
</feature>
<evidence type="ECO:0000256" key="1">
    <source>
        <dbReference type="SAM" id="MobiDB-lite"/>
    </source>
</evidence>
<feature type="domain" description="Fibronectin type-III" evidence="3">
    <location>
        <begin position="411"/>
        <end position="499"/>
    </location>
</feature>
<dbReference type="Gene3D" id="2.60.40.10">
    <property type="entry name" value="Immunoglobulins"/>
    <property type="match status" value="2"/>
</dbReference>
<dbReference type="PROSITE" id="PS50853">
    <property type="entry name" value="FN3"/>
    <property type="match status" value="2"/>
</dbReference>
<evidence type="ECO:0000256" key="2">
    <source>
        <dbReference type="SAM" id="SignalP"/>
    </source>
</evidence>
<gene>
    <name evidence="4" type="ORF">TDIB3V08_LOCUS10884</name>
</gene>
<dbReference type="CDD" id="cd00063">
    <property type="entry name" value="FN3"/>
    <property type="match status" value="1"/>
</dbReference>
<feature type="compositionally biased region" description="Polar residues" evidence="1">
    <location>
        <begin position="256"/>
        <end position="271"/>
    </location>
</feature>
<sequence>MSVADKMSRPHLLSLLFLCAWLPQLHTSRNANEITHGPHIISSEEASKEKFGLNVPPDEHTTPESITINQTVDHRGTNSSKVSLIIDPIDPHKPKDNEDSKTTYSIAKSLMKRFSVYSLSETSTQTINSNSESTPEHANQSTNQSTQDTSTPSYDTSSESSSEHASQSTNQNNSHSITLSNDTSIESKPEHAIASLHQIYITQPTNQSTQDTSTPSYDPSSESSSEYTTQPTDQSTEDVSTPSYGPSSESSSEYTTHPTNQSTEDVSTPSQCAGDVTDLNVKDSPEDFSLSVSWQPPYNSDCVMNYYVCWNSASEHSCSTVADTSLVIRQLVACTEYTITVTSIGRVGNSLGVSTTKSSKNVVKSCDWGKISIQQQTATVKKYQPTEHCDSVTVPNHWSKSPICYNHGHGAAANLSLLSRSANSLTVDWTEPVANPQCVTNYTLCLNNNSSCWTNIRQTILMIQESVRPCTDYNVTVFALGQAGVSAGSIISGRTLSNSEYQTTSLAGHCPSGSIRQHLWQDIVHQ</sequence>
<dbReference type="Pfam" id="PF00041">
    <property type="entry name" value="fn3"/>
    <property type="match status" value="1"/>
</dbReference>
<dbReference type="EMBL" id="OA573005">
    <property type="protein sequence ID" value="CAD7204727.1"/>
    <property type="molecule type" value="Genomic_DNA"/>
</dbReference>
<dbReference type="SMART" id="SM00060">
    <property type="entry name" value="FN3"/>
    <property type="match status" value="2"/>
</dbReference>
<feature type="region of interest" description="Disordered" evidence="1">
    <location>
        <begin position="43"/>
        <end position="100"/>
    </location>
</feature>
<reference evidence="4" key="1">
    <citation type="submission" date="2020-11" db="EMBL/GenBank/DDBJ databases">
        <authorList>
            <person name="Tran Van P."/>
        </authorList>
    </citation>
    <scope>NUCLEOTIDE SEQUENCE</scope>
</reference>
<protein>
    <recommendedName>
        <fullName evidence="3">Fibronectin type-III domain-containing protein</fullName>
    </recommendedName>
</protein>
<dbReference type="AlphaFoldDB" id="A0A7R8ZEG4"/>
<evidence type="ECO:0000313" key="4">
    <source>
        <dbReference type="EMBL" id="CAD7204727.1"/>
    </source>
</evidence>
<feature type="compositionally biased region" description="Low complexity" evidence="1">
    <location>
        <begin position="207"/>
        <end position="232"/>
    </location>
</feature>
<dbReference type="InterPro" id="IPR013783">
    <property type="entry name" value="Ig-like_fold"/>
</dbReference>
<organism evidence="4">
    <name type="scientific">Timema douglasi</name>
    <name type="common">Walking stick</name>
    <dbReference type="NCBI Taxonomy" id="61478"/>
    <lineage>
        <taxon>Eukaryota</taxon>
        <taxon>Metazoa</taxon>
        <taxon>Ecdysozoa</taxon>
        <taxon>Arthropoda</taxon>
        <taxon>Hexapoda</taxon>
        <taxon>Insecta</taxon>
        <taxon>Pterygota</taxon>
        <taxon>Neoptera</taxon>
        <taxon>Polyneoptera</taxon>
        <taxon>Phasmatodea</taxon>
        <taxon>Timematodea</taxon>
        <taxon>Timematoidea</taxon>
        <taxon>Timematidae</taxon>
        <taxon>Timema</taxon>
    </lineage>
</organism>
<dbReference type="InterPro" id="IPR003961">
    <property type="entry name" value="FN3_dom"/>
</dbReference>
<evidence type="ECO:0000259" key="3">
    <source>
        <dbReference type="PROSITE" id="PS50853"/>
    </source>
</evidence>
<accession>A0A7R8ZEG4</accession>
<dbReference type="SUPFAM" id="SSF49265">
    <property type="entry name" value="Fibronectin type III"/>
    <property type="match status" value="1"/>
</dbReference>
<dbReference type="InterPro" id="IPR036116">
    <property type="entry name" value="FN3_sf"/>
</dbReference>
<proteinExistence type="predicted"/>
<feature type="region of interest" description="Disordered" evidence="1">
    <location>
        <begin position="125"/>
        <end position="181"/>
    </location>
</feature>
<feature type="compositionally biased region" description="Polar residues" evidence="1">
    <location>
        <begin position="63"/>
        <end position="82"/>
    </location>
</feature>